<dbReference type="PANTHER" id="PTHR12304">
    <property type="entry name" value="INOSINE-URIDINE PREFERRING NUCLEOSIDE HYDROLASE"/>
    <property type="match status" value="1"/>
</dbReference>
<evidence type="ECO:0000256" key="1">
    <source>
        <dbReference type="ARBA" id="ARBA00022801"/>
    </source>
</evidence>
<dbReference type="InterPro" id="IPR036452">
    <property type="entry name" value="Ribo_hydro-like"/>
</dbReference>
<protein>
    <submittedName>
        <fullName evidence="4">Nucleoside hydrolase</fullName>
    </submittedName>
</protein>
<dbReference type="InterPro" id="IPR023186">
    <property type="entry name" value="IUNH"/>
</dbReference>
<dbReference type="PROSITE" id="PS01247">
    <property type="entry name" value="IUNH"/>
    <property type="match status" value="1"/>
</dbReference>
<dbReference type="InterPro" id="IPR001910">
    <property type="entry name" value="Inosine/uridine_hydrolase_dom"/>
</dbReference>
<dbReference type="InterPro" id="IPR015910">
    <property type="entry name" value="I/U_nuclsd_hydro_CS"/>
</dbReference>
<dbReference type="Pfam" id="PF01156">
    <property type="entry name" value="IU_nuc_hydro"/>
    <property type="match status" value="1"/>
</dbReference>
<accession>A0A2W4WSA1</accession>
<proteinExistence type="predicted"/>
<feature type="domain" description="Inosine/uridine-preferring nucleoside hydrolase" evidence="3">
    <location>
        <begin position="4"/>
        <end position="299"/>
    </location>
</feature>
<evidence type="ECO:0000259" key="3">
    <source>
        <dbReference type="Pfam" id="PF01156"/>
    </source>
</evidence>
<evidence type="ECO:0000313" key="4">
    <source>
        <dbReference type="EMBL" id="PZO47796.1"/>
    </source>
</evidence>
<dbReference type="Proteomes" id="UP000249794">
    <property type="component" value="Unassembled WGS sequence"/>
</dbReference>
<reference evidence="4 5" key="2">
    <citation type="submission" date="2018-06" db="EMBL/GenBank/DDBJ databases">
        <title>Metagenomic assembly of (sub)arctic Cyanobacteria and their associated microbiome from non-axenic cultures.</title>
        <authorList>
            <person name="Baurain D."/>
        </authorList>
    </citation>
    <scope>NUCLEOTIDE SEQUENCE [LARGE SCALE GENOMIC DNA]</scope>
    <source>
        <strain evidence="4">ULC027bin1</strain>
    </source>
</reference>
<reference evidence="5" key="1">
    <citation type="submission" date="2018-04" db="EMBL/GenBank/DDBJ databases">
        <authorList>
            <person name="Cornet L."/>
        </authorList>
    </citation>
    <scope>NUCLEOTIDE SEQUENCE [LARGE SCALE GENOMIC DNA]</scope>
</reference>
<evidence type="ECO:0000313" key="5">
    <source>
        <dbReference type="Proteomes" id="UP000249794"/>
    </source>
</evidence>
<dbReference type="EMBL" id="QBMP01000260">
    <property type="protein sequence ID" value="PZO47796.1"/>
    <property type="molecule type" value="Genomic_DNA"/>
</dbReference>
<dbReference type="GO" id="GO:0006152">
    <property type="term" value="P:purine nucleoside catabolic process"/>
    <property type="evidence" value="ECO:0007669"/>
    <property type="project" value="TreeGrafter"/>
</dbReference>
<comment type="caution">
    <text evidence="4">The sequence shown here is derived from an EMBL/GenBank/DDBJ whole genome shotgun (WGS) entry which is preliminary data.</text>
</comment>
<dbReference type="CDD" id="cd02651">
    <property type="entry name" value="nuc_hydro_IU_UC_XIUA"/>
    <property type="match status" value="1"/>
</dbReference>
<dbReference type="GO" id="GO:0008477">
    <property type="term" value="F:purine nucleosidase activity"/>
    <property type="evidence" value="ECO:0007669"/>
    <property type="project" value="TreeGrafter"/>
</dbReference>
<organism evidence="4 5">
    <name type="scientific">Phormidesmis priestleyi</name>
    <dbReference type="NCBI Taxonomy" id="268141"/>
    <lineage>
        <taxon>Bacteria</taxon>
        <taxon>Bacillati</taxon>
        <taxon>Cyanobacteriota</taxon>
        <taxon>Cyanophyceae</taxon>
        <taxon>Leptolyngbyales</taxon>
        <taxon>Leptolyngbyaceae</taxon>
        <taxon>Phormidesmis</taxon>
    </lineage>
</organism>
<name>A0A2W4WSA1_9CYAN</name>
<dbReference type="AlphaFoldDB" id="A0A2W4WSA1"/>
<dbReference type="GO" id="GO:0045437">
    <property type="term" value="F:uridine nucleosidase activity"/>
    <property type="evidence" value="ECO:0007669"/>
    <property type="project" value="UniProtKB-ARBA"/>
</dbReference>
<dbReference type="SUPFAM" id="SSF53590">
    <property type="entry name" value="Nucleoside hydrolase"/>
    <property type="match status" value="1"/>
</dbReference>
<evidence type="ECO:0000256" key="2">
    <source>
        <dbReference type="ARBA" id="ARBA00023295"/>
    </source>
</evidence>
<dbReference type="PANTHER" id="PTHR12304:SF4">
    <property type="entry name" value="URIDINE NUCLEOSIDASE"/>
    <property type="match status" value="1"/>
</dbReference>
<dbReference type="GO" id="GO:0005829">
    <property type="term" value="C:cytosol"/>
    <property type="evidence" value="ECO:0007669"/>
    <property type="project" value="TreeGrafter"/>
</dbReference>
<sequence length="310" mass="32398">MNSLIVDCDPGVDDAIALLLTFSQHLPLLGITTVAGNVPLPLTFSNARKLCALAGQPQTPVFAGCPRPLLKPLATAEDIHGATGLQGADLPELLPSQSAIQSQHGVDFLIEQLLNAPKPVTIAALGPLTNLAVALIKCPPIAAHIDQLVIMGGSMTQGNITPAAEFNMYVDPHAAQVVLSANIPTVLITLDATHQVLTTPERLAAIRAIGNPVSTAAAGMLSFYGQNDVARYGLPGCPLHDPCVIAYLLQPQLFTTRRVNVTVETSGEHSLGRTVVDWYGEGKGSTVQVVESVDAEGVYALVIEALAAFG</sequence>
<gene>
    <name evidence="4" type="ORF">DCF15_18605</name>
</gene>
<keyword evidence="1 4" id="KW-0378">Hydrolase</keyword>
<keyword evidence="2" id="KW-0326">Glycosidase</keyword>
<dbReference type="Gene3D" id="3.90.245.10">
    <property type="entry name" value="Ribonucleoside hydrolase-like"/>
    <property type="match status" value="1"/>
</dbReference>